<protein>
    <recommendedName>
        <fullName evidence="6">L-aspartate dehydrogenase</fullName>
        <ecNumber evidence="6">1.4.1.21</ecNumber>
    </recommendedName>
</protein>
<dbReference type="InterPro" id="IPR002811">
    <property type="entry name" value="Asp_DH"/>
</dbReference>
<evidence type="ECO:0000256" key="4">
    <source>
        <dbReference type="ARBA" id="ARBA00023002"/>
    </source>
</evidence>
<dbReference type="GO" id="GO:0050661">
    <property type="term" value="F:NADP binding"/>
    <property type="evidence" value="ECO:0007669"/>
    <property type="project" value="UniProtKB-UniRule"/>
</dbReference>
<dbReference type="UniPathway" id="UPA00253">
    <property type="reaction ID" value="UER00456"/>
</dbReference>
<reference evidence="9 10" key="1">
    <citation type="journal article" date="2006" name="Proc. Natl. Acad. Sci. U.S.A.">
        <title>Genomic analysis of the uncultivated marine crenarchaeote Cenarchaeum symbiosum.</title>
        <authorList>
            <person name="Hallam S.J."/>
            <person name="Konstantinidis K.T."/>
            <person name="Putnam N."/>
            <person name="Schleper C."/>
            <person name="Watanabe Y."/>
            <person name="Sugahara J."/>
            <person name="Preston C."/>
            <person name="de la Torre J."/>
            <person name="Richardson P.M."/>
            <person name="DeLong E.F."/>
        </authorList>
    </citation>
    <scope>NUCLEOTIDE SEQUENCE [LARGE SCALE GENOMIC DNA]</scope>
    <source>
        <strain evidence="10">A</strain>
    </source>
</reference>
<dbReference type="InterPro" id="IPR005106">
    <property type="entry name" value="Asp/hSer_DH_NAD-bd"/>
</dbReference>
<dbReference type="Proteomes" id="UP000000758">
    <property type="component" value="Chromosome"/>
</dbReference>
<dbReference type="InterPro" id="IPR022487">
    <property type="entry name" value="Asp_DH_arc"/>
</dbReference>
<feature type="active site" evidence="6">
    <location>
        <position position="227"/>
    </location>
</feature>
<dbReference type="PATRIC" id="fig|414004.10.peg.883"/>
<dbReference type="Pfam" id="PF01958">
    <property type="entry name" value="Asp_DH_C"/>
    <property type="match status" value="1"/>
</dbReference>
<proteinExistence type="inferred from homology"/>
<evidence type="ECO:0000313" key="10">
    <source>
        <dbReference type="Proteomes" id="UP000000758"/>
    </source>
</evidence>
<dbReference type="EMBL" id="DP000238">
    <property type="protein sequence ID" value="ABK77591.1"/>
    <property type="molecule type" value="Genomic_DNA"/>
</dbReference>
<feature type="binding site" evidence="6">
    <location>
        <position position="130"/>
    </location>
    <ligand>
        <name>NAD(+)</name>
        <dbReference type="ChEBI" id="CHEBI:57540"/>
    </ligand>
</feature>
<dbReference type="AlphaFoldDB" id="A0RW74"/>
<dbReference type="Gene3D" id="3.30.360.10">
    <property type="entry name" value="Dihydrodipicolinate Reductase, domain 2"/>
    <property type="match status" value="1"/>
</dbReference>
<comment type="catalytic activity">
    <reaction evidence="6">
        <text>L-aspartate + NADP(+) + H2O = oxaloacetate + NH4(+) + NADPH + H(+)</text>
        <dbReference type="Rhea" id="RHEA:11784"/>
        <dbReference type="ChEBI" id="CHEBI:15377"/>
        <dbReference type="ChEBI" id="CHEBI:15378"/>
        <dbReference type="ChEBI" id="CHEBI:16452"/>
        <dbReference type="ChEBI" id="CHEBI:28938"/>
        <dbReference type="ChEBI" id="CHEBI:29991"/>
        <dbReference type="ChEBI" id="CHEBI:57783"/>
        <dbReference type="ChEBI" id="CHEBI:58349"/>
        <dbReference type="EC" id="1.4.1.21"/>
    </reaction>
</comment>
<evidence type="ECO:0000256" key="5">
    <source>
        <dbReference type="ARBA" id="ARBA00023027"/>
    </source>
</evidence>
<sequence length="276" mass="28777">MPDISLRRIALLGCGAMGTRIARAIDSGGINAVLTHVYDQAPERSKGLVDSLKTKPIIVENTHLLSSNNTNLVVEAASQDAVKDVALSVIQNKKDLLIMSVGALLDEAIFEVLADACREYGRSIYLPSGAIAGIDALRAVRGELESVTLTTTKNPRSLSGVPYIEQSGVDLGSLDGPAEVFAGTAADAVRHFPANINVAALIDVACAGGGSTKVRIVADPSIDRNIHEVRASGGFGSMIIRVENVPDPDNPRTSLLAALSAIERIRGLCSGGIMAG</sequence>
<comment type="miscellaneous">
    <text evidence="6">The iminoaspartate product is unstable in aqueous solution and can decompose to oxaloacetate and ammonia.</text>
</comment>
<evidence type="ECO:0000256" key="6">
    <source>
        <dbReference type="HAMAP-Rule" id="MF_01265"/>
    </source>
</evidence>
<dbReference type="PIRSF" id="PIRSF005227">
    <property type="entry name" value="Asp_dh_NAD_syn"/>
    <property type="match status" value="1"/>
</dbReference>
<dbReference type="GO" id="GO:0016639">
    <property type="term" value="F:oxidoreductase activity, acting on the CH-NH2 group of donors, NAD or NADP as acceptor"/>
    <property type="evidence" value="ECO:0007669"/>
    <property type="project" value="UniProtKB-UniRule"/>
</dbReference>
<feature type="domain" description="Aspartate dehydrogenase" evidence="7">
    <location>
        <begin position="175"/>
        <end position="262"/>
    </location>
</feature>
<dbReference type="InterPro" id="IPR036291">
    <property type="entry name" value="NAD(P)-bd_dom_sf"/>
</dbReference>
<keyword evidence="3 6" id="KW-0521">NADP</keyword>
<dbReference type="NCBIfam" id="NF009828">
    <property type="entry name" value="PRK13303.1-3"/>
    <property type="match status" value="1"/>
</dbReference>
<comment type="pathway">
    <text evidence="6">Cofactor biosynthesis; NAD(+) biosynthesis; iminoaspartate from L-aspartate (dehydrogenase route): step 1/1.</text>
</comment>
<evidence type="ECO:0000259" key="8">
    <source>
        <dbReference type="Pfam" id="PF03447"/>
    </source>
</evidence>
<evidence type="ECO:0000256" key="3">
    <source>
        <dbReference type="ARBA" id="ARBA00022857"/>
    </source>
</evidence>
<feature type="binding site" evidence="6">
    <location>
        <position position="197"/>
    </location>
    <ligand>
        <name>NAD(+)</name>
        <dbReference type="ChEBI" id="CHEBI:57540"/>
    </ligand>
</feature>
<accession>A0RW74</accession>
<dbReference type="HAMAP" id="MF_01265">
    <property type="entry name" value="NadX"/>
    <property type="match status" value="1"/>
</dbReference>
<comment type="catalytic activity">
    <reaction evidence="6">
        <text>L-aspartate + NAD(+) + H2O = oxaloacetate + NH4(+) + NADH + H(+)</text>
        <dbReference type="Rhea" id="RHEA:11788"/>
        <dbReference type="ChEBI" id="CHEBI:15377"/>
        <dbReference type="ChEBI" id="CHEBI:15378"/>
        <dbReference type="ChEBI" id="CHEBI:16452"/>
        <dbReference type="ChEBI" id="CHEBI:28938"/>
        <dbReference type="ChEBI" id="CHEBI:29991"/>
        <dbReference type="ChEBI" id="CHEBI:57540"/>
        <dbReference type="ChEBI" id="CHEBI:57945"/>
        <dbReference type="EC" id="1.4.1.21"/>
    </reaction>
</comment>
<dbReference type="Pfam" id="PF03447">
    <property type="entry name" value="NAD_binding_3"/>
    <property type="match status" value="1"/>
</dbReference>
<dbReference type="GO" id="GO:0033735">
    <property type="term" value="F:aspartate dehydrogenase [NAD(P)+] activity"/>
    <property type="evidence" value="ECO:0007669"/>
    <property type="project" value="UniProtKB-EC"/>
</dbReference>
<dbReference type="InterPro" id="IPR011182">
    <property type="entry name" value="L-Asp_DH"/>
</dbReference>
<dbReference type="GO" id="GO:0051287">
    <property type="term" value="F:NAD binding"/>
    <property type="evidence" value="ECO:0007669"/>
    <property type="project" value="UniProtKB-UniRule"/>
</dbReference>
<keyword evidence="5 6" id="KW-0520">NAD</keyword>
<feature type="domain" description="Aspartate/homoserine dehydrogenase NAD-binding" evidence="8">
    <location>
        <begin position="13"/>
        <end position="127"/>
    </location>
</feature>
<dbReference type="SUPFAM" id="SSF51735">
    <property type="entry name" value="NAD(P)-binding Rossmann-fold domains"/>
    <property type="match status" value="1"/>
</dbReference>
<dbReference type="EC" id="1.4.1.21" evidence="6"/>
<evidence type="ECO:0000256" key="2">
    <source>
        <dbReference type="ARBA" id="ARBA00022642"/>
    </source>
</evidence>
<comment type="function">
    <text evidence="6">Specifically catalyzes the NAD or NADP-dependent dehydrogenation of L-aspartate to iminoaspartate.</text>
</comment>
<dbReference type="HOGENOM" id="CLU_089550_0_0_2"/>
<dbReference type="PANTHER" id="PTHR31873">
    <property type="entry name" value="L-ASPARTATE DEHYDROGENASE-RELATED"/>
    <property type="match status" value="1"/>
</dbReference>
<dbReference type="Gene3D" id="3.40.50.720">
    <property type="entry name" value="NAD(P)-binding Rossmann-like Domain"/>
    <property type="match status" value="1"/>
</dbReference>
<organism evidence="9 10">
    <name type="scientific">Cenarchaeum symbiosum (strain A)</name>
    <dbReference type="NCBI Taxonomy" id="414004"/>
    <lineage>
        <taxon>Archaea</taxon>
        <taxon>Nitrososphaerota</taxon>
        <taxon>Candidatus Cenarchaeales</taxon>
        <taxon>Candidatus Cenarchaeaceae</taxon>
        <taxon>Candidatus Cenarchaeum</taxon>
    </lineage>
</organism>
<dbReference type="NCBIfam" id="TIGR03855">
    <property type="entry name" value="NAD_NadX"/>
    <property type="match status" value="1"/>
</dbReference>
<dbReference type="STRING" id="414004.CENSYa_0959"/>
<dbReference type="EnsemblBacteria" id="ABK77591">
    <property type="protein sequence ID" value="ABK77591"/>
    <property type="gene ID" value="CENSYa_0959"/>
</dbReference>
<evidence type="ECO:0000313" key="9">
    <source>
        <dbReference type="EMBL" id="ABK77591.1"/>
    </source>
</evidence>
<dbReference type="InterPro" id="IPR020626">
    <property type="entry name" value="Asp_DH_prok"/>
</dbReference>
<evidence type="ECO:0000259" key="7">
    <source>
        <dbReference type="Pfam" id="PF01958"/>
    </source>
</evidence>
<dbReference type="PANTHER" id="PTHR31873:SF6">
    <property type="entry name" value="ASPARTATE DEHYDROGENASE DOMAIN-CONTAINING PROTEIN"/>
    <property type="match status" value="1"/>
</dbReference>
<keyword evidence="4 6" id="KW-0560">Oxidoreductase</keyword>
<dbReference type="KEGG" id="csy:CENSYa_0959"/>
<keyword evidence="10" id="KW-1185">Reference proteome</keyword>
<dbReference type="NCBIfam" id="NF009830">
    <property type="entry name" value="PRK13304.1"/>
    <property type="match status" value="1"/>
</dbReference>
<dbReference type="SUPFAM" id="SSF55347">
    <property type="entry name" value="Glyceraldehyde-3-phosphate dehydrogenase-like, C-terminal domain"/>
    <property type="match status" value="1"/>
</dbReference>
<name>A0RW74_CENSY</name>
<evidence type="ECO:0000256" key="1">
    <source>
        <dbReference type="ARBA" id="ARBA00008331"/>
    </source>
</evidence>
<dbReference type="GO" id="GO:0009435">
    <property type="term" value="P:NAD+ biosynthetic process"/>
    <property type="evidence" value="ECO:0007669"/>
    <property type="project" value="UniProtKB-UniRule"/>
</dbReference>
<keyword evidence="2 6" id="KW-0662">Pyridine nucleotide biosynthesis</keyword>
<gene>
    <name evidence="6" type="primary">nadX</name>
    <name evidence="9" type="ordered locus">CENSYa_0959</name>
</gene>
<comment type="similarity">
    <text evidence="1 6">Belongs to the L-aspartate dehydrogenase family.</text>
</comment>